<dbReference type="PROSITE" id="PS00444">
    <property type="entry name" value="POLYPRENYL_SYNTHASE_2"/>
    <property type="match status" value="1"/>
</dbReference>
<dbReference type="Gene3D" id="1.10.600.10">
    <property type="entry name" value="Farnesyl Diphosphate Synthase"/>
    <property type="match status" value="1"/>
</dbReference>
<evidence type="ECO:0000313" key="8">
    <source>
        <dbReference type="Proteomes" id="UP001501821"/>
    </source>
</evidence>
<dbReference type="InterPro" id="IPR008949">
    <property type="entry name" value="Isoprenoid_synthase_dom_sf"/>
</dbReference>
<dbReference type="SFLD" id="SFLDG01017">
    <property type="entry name" value="Polyprenyl_Transferase_Like"/>
    <property type="match status" value="1"/>
</dbReference>
<comment type="similarity">
    <text evidence="2 6">Belongs to the FPP/GGPP synthase family.</text>
</comment>
<dbReference type="PANTHER" id="PTHR12001">
    <property type="entry name" value="GERANYLGERANYL PYROPHOSPHATE SYNTHASE"/>
    <property type="match status" value="1"/>
</dbReference>
<dbReference type="CDD" id="cd00685">
    <property type="entry name" value="Trans_IPPS_HT"/>
    <property type="match status" value="1"/>
</dbReference>
<dbReference type="SUPFAM" id="SSF48576">
    <property type="entry name" value="Terpenoid synthases"/>
    <property type="match status" value="1"/>
</dbReference>
<protein>
    <submittedName>
        <fullName evidence="7">Polyprenyl synthetase family protein</fullName>
    </submittedName>
</protein>
<evidence type="ECO:0000256" key="1">
    <source>
        <dbReference type="ARBA" id="ARBA00001946"/>
    </source>
</evidence>
<proteinExistence type="inferred from homology"/>
<gene>
    <name evidence="7" type="ORF">GCM10022242_16400</name>
</gene>
<evidence type="ECO:0000313" key="7">
    <source>
        <dbReference type="EMBL" id="GAA3814995.1"/>
    </source>
</evidence>
<organism evidence="7 8">
    <name type="scientific">Nocardioides panacisoli</name>
    <dbReference type="NCBI Taxonomy" id="627624"/>
    <lineage>
        <taxon>Bacteria</taxon>
        <taxon>Bacillati</taxon>
        <taxon>Actinomycetota</taxon>
        <taxon>Actinomycetes</taxon>
        <taxon>Propionibacteriales</taxon>
        <taxon>Nocardioidaceae</taxon>
        <taxon>Nocardioides</taxon>
    </lineage>
</organism>
<dbReference type="Pfam" id="PF00348">
    <property type="entry name" value="polyprenyl_synt"/>
    <property type="match status" value="1"/>
</dbReference>
<dbReference type="PANTHER" id="PTHR12001:SF69">
    <property type="entry name" value="ALL TRANS-POLYPRENYL-DIPHOSPHATE SYNTHASE PDSS1"/>
    <property type="match status" value="1"/>
</dbReference>
<dbReference type="InterPro" id="IPR000092">
    <property type="entry name" value="Polyprenyl_synt"/>
</dbReference>
<evidence type="ECO:0000256" key="5">
    <source>
        <dbReference type="ARBA" id="ARBA00022842"/>
    </source>
</evidence>
<name>A0ABP7ICL0_9ACTN</name>
<accession>A0ABP7ICL0</accession>
<dbReference type="EMBL" id="BAABAH010000004">
    <property type="protein sequence ID" value="GAA3814995.1"/>
    <property type="molecule type" value="Genomic_DNA"/>
</dbReference>
<comment type="caution">
    <text evidence="7">The sequence shown here is derived from an EMBL/GenBank/DDBJ whole genome shotgun (WGS) entry which is preliminary data.</text>
</comment>
<dbReference type="SFLD" id="SFLDS00005">
    <property type="entry name" value="Isoprenoid_Synthase_Type_I"/>
    <property type="match status" value="1"/>
</dbReference>
<keyword evidence="5" id="KW-0460">Magnesium</keyword>
<dbReference type="RefSeq" id="WP_344774194.1">
    <property type="nucleotide sequence ID" value="NZ_BAABAH010000004.1"/>
</dbReference>
<comment type="cofactor">
    <cofactor evidence="1">
        <name>Mg(2+)</name>
        <dbReference type="ChEBI" id="CHEBI:18420"/>
    </cofactor>
</comment>
<dbReference type="Proteomes" id="UP001501821">
    <property type="component" value="Unassembled WGS sequence"/>
</dbReference>
<sequence>MTTPAQASSAAADLALPIVDAALAERLRVRLADVESALFGHATSRAPFVTEAARHLLAAGGKRFRPLLVLLAAEAGDRPANPEVLTAACVVEITHVGSLYHDDVMDEAALRRGADSANSRWDNLVAILTGDFLFAKSSELTAQLGPEAVRIQAETFTRLVEGQILETVTPGPDDDPLQHYLEVVAGKTGSLIATSAHYGALFGGAAPEVVTALTEYGELVGTAFQLSDDILDIASESEESGKTPGTDLREGVPTLPVLMARSSTDPADARLLELLDPERSDLTDDALHAEALDLLRKHPALEEARTYVVARAQEAKKLLDVLPAGAVRSALEAFADVVATRTA</sequence>
<reference evidence="8" key="1">
    <citation type="journal article" date="2019" name="Int. J. Syst. Evol. Microbiol.">
        <title>The Global Catalogue of Microorganisms (GCM) 10K type strain sequencing project: providing services to taxonomists for standard genome sequencing and annotation.</title>
        <authorList>
            <consortium name="The Broad Institute Genomics Platform"/>
            <consortium name="The Broad Institute Genome Sequencing Center for Infectious Disease"/>
            <person name="Wu L."/>
            <person name="Ma J."/>
        </authorList>
    </citation>
    <scope>NUCLEOTIDE SEQUENCE [LARGE SCALE GENOMIC DNA]</scope>
    <source>
        <strain evidence="8">JCM 16953</strain>
    </source>
</reference>
<evidence type="ECO:0000256" key="6">
    <source>
        <dbReference type="RuleBase" id="RU004466"/>
    </source>
</evidence>
<evidence type="ECO:0000256" key="2">
    <source>
        <dbReference type="ARBA" id="ARBA00006706"/>
    </source>
</evidence>
<keyword evidence="3 6" id="KW-0808">Transferase</keyword>
<keyword evidence="8" id="KW-1185">Reference proteome</keyword>
<evidence type="ECO:0000256" key="4">
    <source>
        <dbReference type="ARBA" id="ARBA00022723"/>
    </source>
</evidence>
<keyword evidence="4" id="KW-0479">Metal-binding</keyword>
<dbReference type="InterPro" id="IPR033749">
    <property type="entry name" value="Polyprenyl_synt_CS"/>
</dbReference>
<evidence type="ECO:0000256" key="3">
    <source>
        <dbReference type="ARBA" id="ARBA00022679"/>
    </source>
</evidence>